<organism evidence="5 6">
    <name type="scientific">Fusarium duplospermum</name>
    <dbReference type="NCBI Taxonomy" id="1325734"/>
    <lineage>
        <taxon>Eukaryota</taxon>
        <taxon>Fungi</taxon>
        <taxon>Dikarya</taxon>
        <taxon>Ascomycota</taxon>
        <taxon>Pezizomycotina</taxon>
        <taxon>Sordariomycetes</taxon>
        <taxon>Hypocreomycetidae</taxon>
        <taxon>Hypocreales</taxon>
        <taxon>Nectriaceae</taxon>
        <taxon>Fusarium</taxon>
        <taxon>Fusarium solani species complex</taxon>
    </lineage>
</organism>
<dbReference type="EMBL" id="NKCI01000094">
    <property type="protein sequence ID" value="RSL56207.1"/>
    <property type="molecule type" value="Genomic_DNA"/>
</dbReference>
<name>A0A428PT50_9HYPO</name>
<protein>
    <submittedName>
        <fullName evidence="5">Uncharacterized protein</fullName>
    </submittedName>
</protein>
<dbReference type="InterPro" id="IPR036770">
    <property type="entry name" value="Ankyrin_rpt-contain_sf"/>
</dbReference>
<keyword evidence="2 3" id="KW-0040">ANK repeat</keyword>
<dbReference type="Gene3D" id="1.25.40.20">
    <property type="entry name" value="Ankyrin repeat-containing domain"/>
    <property type="match status" value="1"/>
</dbReference>
<feature type="repeat" description="ANK" evidence="3">
    <location>
        <begin position="105"/>
        <end position="137"/>
    </location>
</feature>
<evidence type="ECO:0000256" key="3">
    <source>
        <dbReference type="PROSITE-ProRule" id="PRU00023"/>
    </source>
</evidence>
<keyword evidence="6" id="KW-1185">Reference proteome</keyword>
<dbReference type="InterPro" id="IPR050889">
    <property type="entry name" value="Dendritic_Spine_Reg/Scaffold"/>
</dbReference>
<gene>
    <name evidence="5" type="ORF">CEP54_008942</name>
</gene>
<sequence length="485" mass="54502">MSATPPPHESDLPVPTYSATDDGDLLNRIESASAVEFPILHSPIAKTTNLQCLTSDADWTSYCEAYRLERDIIDSFFASIENGHDDLVAEFISRGWVSPDTTSLVHETPLLAAVRAGRTPMVSRLVALGATVNAFGRPNTSKTLADDERPERTPLMLAAERGHLALVKVLMKDYGADDSLIAPDGAIALRLAAVNGHREIVNFLPSRRGGAWLRWKTAHHKQMERIRRAWRRLGHFLRALFWDFPVILVYELPKEVGKSIWKRRHRMAAACKRVARELPAKIVKEVVELPGNIKRCGKAVWKGIKEIPSILKAIAVAIWKGIKEIPPNLKAIAVAIWKTIKEIPGAVMVFLKWIGRGFKRIGEAILDIFSRLFSLLHTAIMAVVSFFRNITLQDIWDGFCFLARAIFVDAPKAIGAFIMSFGQMTHDVLKALFGTLGECIWYLCTGILWLIQYIPHRIWTIIEAMGTSIVRGYQEMMSYLNPKRM</sequence>
<keyword evidence="1" id="KW-0677">Repeat</keyword>
<dbReference type="STRING" id="1325734.A0A428PT50"/>
<evidence type="ECO:0000313" key="5">
    <source>
        <dbReference type="EMBL" id="RSL56207.1"/>
    </source>
</evidence>
<evidence type="ECO:0000256" key="2">
    <source>
        <dbReference type="ARBA" id="ARBA00023043"/>
    </source>
</evidence>
<keyword evidence="4" id="KW-1133">Transmembrane helix</keyword>
<dbReference type="SMART" id="SM00248">
    <property type="entry name" value="ANK"/>
    <property type="match status" value="4"/>
</dbReference>
<feature type="transmembrane region" description="Helical" evidence="4">
    <location>
        <begin position="368"/>
        <end position="387"/>
    </location>
</feature>
<dbReference type="SUPFAM" id="SSF48403">
    <property type="entry name" value="Ankyrin repeat"/>
    <property type="match status" value="1"/>
</dbReference>
<accession>A0A428PT50</accession>
<evidence type="ECO:0000313" key="6">
    <source>
        <dbReference type="Proteomes" id="UP000288168"/>
    </source>
</evidence>
<dbReference type="PANTHER" id="PTHR24166:SF48">
    <property type="entry name" value="PROTEIN VAPYRIN"/>
    <property type="match status" value="1"/>
</dbReference>
<proteinExistence type="predicted"/>
<keyword evidence="4" id="KW-0472">Membrane</keyword>
<dbReference type="Proteomes" id="UP000288168">
    <property type="component" value="Unassembled WGS sequence"/>
</dbReference>
<keyword evidence="4" id="KW-0812">Transmembrane</keyword>
<dbReference type="Pfam" id="PF12796">
    <property type="entry name" value="Ank_2"/>
    <property type="match status" value="1"/>
</dbReference>
<dbReference type="OrthoDB" id="4772757at2759"/>
<dbReference type="AlphaFoldDB" id="A0A428PT50"/>
<comment type="caution">
    <text evidence="5">The sequence shown here is derived from an EMBL/GenBank/DDBJ whole genome shotgun (WGS) entry which is preliminary data.</text>
</comment>
<dbReference type="InterPro" id="IPR002110">
    <property type="entry name" value="Ankyrin_rpt"/>
</dbReference>
<feature type="transmembrane region" description="Helical" evidence="4">
    <location>
        <begin position="431"/>
        <end position="451"/>
    </location>
</feature>
<dbReference type="PANTHER" id="PTHR24166">
    <property type="entry name" value="ROLLING PEBBLES, ISOFORM B"/>
    <property type="match status" value="1"/>
</dbReference>
<evidence type="ECO:0000256" key="1">
    <source>
        <dbReference type="ARBA" id="ARBA00022737"/>
    </source>
</evidence>
<evidence type="ECO:0000256" key="4">
    <source>
        <dbReference type="SAM" id="Phobius"/>
    </source>
</evidence>
<reference evidence="5 6" key="1">
    <citation type="submission" date="2017-06" db="EMBL/GenBank/DDBJ databases">
        <title>Comparative genomic analysis of Ambrosia Fusariam Clade fungi.</title>
        <authorList>
            <person name="Stajich J.E."/>
            <person name="Carrillo J."/>
            <person name="Kijimoto T."/>
            <person name="Eskalen A."/>
            <person name="O'Donnell K."/>
            <person name="Kasson M."/>
        </authorList>
    </citation>
    <scope>NUCLEOTIDE SEQUENCE [LARGE SCALE GENOMIC DNA]</scope>
    <source>
        <strain evidence="5 6">NRRL62584</strain>
    </source>
</reference>
<feature type="transmembrane region" description="Helical" evidence="4">
    <location>
        <begin position="399"/>
        <end position="419"/>
    </location>
</feature>
<dbReference type="PROSITE" id="PS50088">
    <property type="entry name" value="ANK_REPEAT"/>
    <property type="match status" value="1"/>
</dbReference>